<keyword evidence="5 6" id="KW-0472">Membrane</keyword>
<keyword evidence="4 6" id="KW-1133">Transmembrane helix</keyword>
<gene>
    <name evidence="8" type="ORF">IM700_013175</name>
</gene>
<dbReference type="SUPFAM" id="SSF103481">
    <property type="entry name" value="Multidrug resistance efflux transporter EmrE"/>
    <property type="match status" value="2"/>
</dbReference>
<evidence type="ECO:0000256" key="1">
    <source>
        <dbReference type="ARBA" id="ARBA00004127"/>
    </source>
</evidence>
<evidence type="ECO:0000256" key="4">
    <source>
        <dbReference type="ARBA" id="ARBA00022989"/>
    </source>
</evidence>
<evidence type="ECO:0000256" key="2">
    <source>
        <dbReference type="ARBA" id="ARBA00007362"/>
    </source>
</evidence>
<evidence type="ECO:0000313" key="9">
    <source>
        <dbReference type="Proteomes" id="UP001516620"/>
    </source>
</evidence>
<feature type="transmembrane region" description="Helical" evidence="6">
    <location>
        <begin position="70"/>
        <end position="87"/>
    </location>
</feature>
<feature type="transmembrane region" description="Helical" evidence="6">
    <location>
        <begin position="7"/>
        <end position="25"/>
    </location>
</feature>
<feature type="transmembrane region" description="Helical" evidence="6">
    <location>
        <begin position="125"/>
        <end position="143"/>
    </location>
</feature>
<keyword evidence="9" id="KW-1185">Reference proteome</keyword>
<comment type="caution">
    <text evidence="8">The sequence shown here is derived from an EMBL/GenBank/DDBJ whole genome shotgun (WGS) entry which is preliminary data.</text>
</comment>
<sequence length="303" mass="32801">MSTPRSRYLALLMLGAIWGGSYYFIKLLVADFGPWTVVFFRSALGCLAITAVMLLFRIPFKWRQIPWRPVALMAMVNTCIPWALIGFSETHISSSMASVLNATTPLFSLAVGTLFFGASMHKTKWMGMAAAAVGVLLILEPHPGTVSETGAWGVAGMLLASLFYGTGSQLSGRLLRTLSTYQATFGTLLFSMAGSGVFALCLEPIPYARMLEPSNLGAMMGLGILGSGLAYILFYWLVKHGGPTFATFVTYLLPVFSLLWGVNLLNEPFHWRMIAGLVLILSGVFLAGTSSRKRSNPATTLTS</sequence>
<evidence type="ECO:0000256" key="5">
    <source>
        <dbReference type="ARBA" id="ARBA00023136"/>
    </source>
</evidence>
<feature type="transmembrane region" description="Helical" evidence="6">
    <location>
        <begin position="218"/>
        <end position="238"/>
    </location>
</feature>
<feature type="transmembrane region" description="Helical" evidence="6">
    <location>
        <begin position="37"/>
        <end position="58"/>
    </location>
</feature>
<keyword evidence="3 6" id="KW-0812">Transmembrane</keyword>
<comment type="similarity">
    <text evidence="2">Belongs to the EamA transporter family.</text>
</comment>
<dbReference type="EMBL" id="JADCNN020000010">
    <property type="protein sequence ID" value="MBM6996600.1"/>
    <property type="molecule type" value="Genomic_DNA"/>
</dbReference>
<feature type="transmembrane region" description="Helical" evidence="6">
    <location>
        <begin position="149"/>
        <end position="166"/>
    </location>
</feature>
<feature type="domain" description="EamA" evidence="7">
    <location>
        <begin position="152"/>
        <end position="287"/>
    </location>
</feature>
<evidence type="ECO:0000313" key="8">
    <source>
        <dbReference type="EMBL" id="MBM6996600.1"/>
    </source>
</evidence>
<evidence type="ECO:0000259" key="7">
    <source>
        <dbReference type="Pfam" id="PF00892"/>
    </source>
</evidence>
<dbReference type="InterPro" id="IPR000620">
    <property type="entry name" value="EamA_dom"/>
</dbReference>
<feature type="transmembrane region" description="Helical" evidence="6">
    <location>
        <begin position="269"/>
        <end position="287"/>
    </location>
</feature>
<feature type="transmembrane region" description="Helical" evidence="6">
    <location>
        <begin position="99"/>
        <end position="118"/>
    </location>
</feature>
<organism evidence="8 9">
    <name type="scientific">Paenibacillus rhizolycopersici</name>
    <dbReference type="NCBI Taxonomy" id="2780073"/>
    <lineage>
        <taxon>Bacteria</taxon>
        <taxon>Bacillati</taxon>
        <taxon>Bacillota</taxon>
        <taxon>Bacilli</taxon>
        <taxon>Bacillales</taxon>
        <taxon>Paenibacillaceae</taxon>
        <taxon>Paenibacillus</taxon>
    </lineage>
</organism>
<accession>A0ABS2H9Q0</accession>
<dbReference type="InterPro" id="IPR037185">
    <property type="entry name" value="EmrE-like"/>
</dbReference>
<dbReference type="PANTHER" id="PTHR32322:SF9">
    <property type="entry name" value="AMINO-ACID METABOLITE EFFLUX PUMP-RELATED"/>
    <property type="match status" value="1"/>
</dbReference>
<name>A0ABS2H9Q0_9BACL</name>
<evidence type="ECO:0000256" key="3">
    <source>
        <dbReference type="ARBA" id="ARBA00022692"/>
    </source>
</evidence>
<feature type="domain" description="EamA" evidence="7">
    <location>
        <begin position="8"/>
        <end position="139"/>
    </location>
</feature>
<feature type="transmembrane region" description="Helical" evidence="6">
    <location>
        <begin position="245"/>
        <end position="263"/>
    </location>
</feature>
<protein>
    <submittedName>
        <fullName evidence="8">DMT family transporter</fullName>
    </submittedName>
</protein>
<feature type="transmembrane region" description="Helical" evidence="6">
    <location>
        <begin position="178"/>
        <end position="198"/>
    </location>
</feature>
<dbReference type="PANTHER" id="PTHR32322">
    <property type="entry name" value="INNER MEMBRANE TRANSPORTER"/>
    <property type="match status" value="1"/>
</dbReference>
<proteinExistence type="inferred from homology"/>
<evidence type="ECO:0000256" key="6">
    <source>
        <dbReference type="SAM" id="Phobius"/>
    </source>
</evidence>
<dbReference type="Pfam" id="PF00892">
    <property type="entry name" value="EamA"/>
    <property type="match status" value="2"/>
</dbReference>
<dbReference type="InterPro" id="IPR050638">
    <property type="entry name" value="AA-Vitamin_Transporters"/>
</dbReference>
<dbReference type="RefSeq" id="WP_193417497.1">
    <property type="nucleotide sequence ID" value="NZ_JADCNN020000010.1"/>
</dbReference>
<comment type="subcellular location">
    <subcellularLocation>
        <location evidence="1">Endomembrane system</location>
        <topology evidence="1">Multi-pass membrane protein</topology>
    </subcellularLocation>
</comment>
<dbReference type="Gene3D" id="1.10.3730.20">
    <property type="match status" value="1"/>
</dbReference>
<dbReference type="Proteomes" id="UP001516620">
    <property type="component" value="Unassembled WGS sequence"/>
</dbReference>
<reference evidence="8 9" key="1">
    <citation type="submission" date="2021-01" db="EMBL/GenBank/DDBJ databases">
        <title>Paenibacillus sp.nov. isolated from the rhizosphere soil of tomato plant.</title>
        <authorList>
            <person name="Thin K.K."/>
            <person name="Zhang X."/>
            <person name="He S."/>
        </authorList>
    </citation>
    <scope>NUCLEOTIDE SEQUENCE [LARGE SCALE GENOMIC DNA]</scope>
    <source>
        <strain evidence="8 9">DXFW5</strain>
    </source>
</reference>